<dbReference type="Gene3D" id="3.90.550.50">
    <property type="match status" value="1"/>
</dbReference>
<comment type="subcellular location">
    <subcellularLocation>
        <location evidence="1 11">Golgi apparatus membrane</location>
        <topology evidence="1 11">Single-pass type II membrane protein</topology>
    </subcellularLocation>
</comment>
<dbReference type="GO" id="GO:0000139">
    <property type="term" value="C:Golgi membrane"/>
    <property type="evidence" value="ECO:0007669"/>
    <property type="project" value="UniProtKB-SubCell"/>
</dbReference>
<dbReference type="EMBL" id="JABSTV010001249">
    <property type="protein sequence ID" value="KAH7961820.1"/>
    <property type="molecule type" value="Genomic_DNA"/>
</dbReference>
<evidence type="ECO:0000313" key="13">
    <source>
        <dbReference type="Proteomes" id="UP000821837"/>
    </source>
</evidence>
<comment type="caution">
    <text evidence="12">The sequence shown here is derived from an EMBL/GenBank/DDBJ whole genome shotgun (WGS) entry which is preliminary data.</text>
</comment>
<evidence type="ECO:0000256" key="10">
    <source>
        <dbReference type="ARBA" id="ARBA00023180"/>
    </source>
</evidence>
<keyword evidence="3 11" id="KW-0328">Glycosyltransferase</keyword>
<evidence type="ECO:0000256" key="1">
    <source>
        <dbReference type="ARBA" id="ARBA00004323"/>
    </source>
</evidence>
<dbReference type="Pfam" id="PF01762">
    <property type="entry name" value="Galactosyl_T"/>
    <property type="match status" value="1"/>
</dbReference>
<evidence type="ECO:0000256" key="7">
    <source>
        <dbReference type="ARBA" id="ARBA00022989"/>
    </source>
</evidence>
<keyword evidence="10" id="KW-0325">Glycoprotein</keyword>
<name>A0A9D4PZQ2_RHISA</name>
<protein>
    <recommendedName>
        <fullName evidence="11">Hexosyltransferase</fullName>
        <ecNumber evidence="11">2.4.1.-</ecNumber>
    </recommendedName>
</protein>
<dbReference type="InterPro" id="IPR002659">
    <property type="entry name" value="Glyco_trans_31"/>
</dbReference>
<evidence type="ECO:0000256" key="11">
    <source>
        <dbReference type="RuleBase" id="RU363063"/>
    </source>
</evidence>
<dbReference type="Proteomes" id="UP000821837">
    <property type="component" value="Chromosome 3"/>
</dbReference>
<dbReference type="GO" id="GO:0006493">
    <property type="term" value="P:protein O-linked glycosylation"/>
    <property type="evidence" value="ECO:0007669"/>
    <property type="project" value="TreeGrafter"/>
</dbReference>
<keyword evidence="7" id="KW-1133">Transmembrane helix</keyword>
<keyword evidence="6" id="KW-0735">Signal-anchor</keyword>
<dbReference type="PANTHER" id="PTHR11214">
    <property type="entry name" value="BETA-1,3-N-ACETYLGLUCOSAMINYLTRANSFERASE"/>
    <property type="match status" value="1"/>
</dbReference>
<evidence type="ECO:0000256" key="4">
    <source>
        <dbReference type="ARBA" id="ARBA00022679"/>
    </source>
</evidence>
<proteinExistence type="inferred from homology"/>
<dbReference type="AlphaFoldDB" id="A0A9D4PZQ2"/>
<gene>
    <name evidence="12" type="ORF">HPB52_012329</name>
</gene>
<evidence type="ECO:0000256" key="3">
    <source>
        <dbReference type="ARBA" id="ARBA00022676"/>
    </source>
</evidence>
<keyword evidence="13" id="KW-1185">Reference proteome</keyword>
<evidence type="ECO:0000313" key="12">
    <source>
        <dbReference type="EMBL" id="KAH7961820.1"/>
    </source>
</evidence>
<reference evidence="12" key="1">
    <citation type="journal article" date="2020" name="Cell">
        <title>Large-Scale Comparative Analyses of Tick Genomes Elucidate Their Genetic Diversity and Vector Capacities.</title>
        <authorList>
            <consortium name="Tick Genome and Microbiome Consortium (TIGMIC)"/>
            <person name="Jia N."/>
            <person name="Wang J."/>
            <person name="Shi W."/>
            <person name="Du L."/>
            <person name="Sun Y."/>
            <person name="Zhan W."/>
            <person name="Jiang J.F."/>
            <person name="Wang Q."/>
            <person name="Zhang B."/>
            <person name="Ji P."/>
            <person name="Bell-Sakyi L."/>
            <person name="Cui X.M."/>
            <person name="Yuan T.T."/>
            <person name="Jiang B.G."/>
            <person name="Yang W.F."/>
            <person name="Lam T.T."/>
            <person name="Chang Q.C."/>
            <person name="Ding S.J."/>
            <person name="Wang X.J."/>
            <person name="Zhu J.G."/>
            <person name="Ruan X.D."/>
            <person name="Zhao L."/>
            <person name="Wei J.T."/>
            <person name="Ye R.Z."/>
            <person name="Que T.C."/>
            <person name="Du C.H."/>
            <person name="Zhou Y.H."/>
            <person name="Cheng J.X."/>
            <person name="Dai P.F."/>
            <person name="Guo W.B."/>
            <person name="Han X.H."/>
            <person name="Huang E.J."/>
            <person name="Li L.F."/>
            <person name="Wei W."/>
            <person name="Gao Y.C."/>
            <person name="Liu J.Z."/>
            <person name="Shao H.Z."/>
            <person name="Wang X."/>
            <person name="Wang C.C."/>
            <person name="Yang T.C."/>
            <person name="Huo Q.B."/>
            <person name="Li W."/>
            <person name="Chen H.Y."/>
            <person name="Chen S.E."/>
            <person name="Zhou L.G."/>
            <person name="Ni X.B."/>
            <person name="Tian J.H."/>
            <person name="Sheng Y."/>
            <person name="Liu T."/>
            <person name="Pan Y.S."/>
            <person name="Xia L.Y."/>
            <person name="Li J."/>
            <person name="Zhao F."/>
            <person name="Cao W.C."/>
        </authorList>
    </citation>
    <scope>NUCLEOTIDE SEQUENCE</scope>
    <source>
        <strain evidence="12">Rsan-2018</strain>
    </source>
</reference>
<keyword evidence="8 11" id="KW-0333">Golgi apparatus</keyword>
<keyword evidence="4" id="KW-0808">Transferase</keyword>
<dbReference type="VEuPathDB" id="VectorBase:RSAN_047927"/>
<evidence type="ECO:0000256" key="2">
    <source>
        <dbReference type="ARBA" id="ARBA00008661"/>
    </source>
</evidence>
<evidence type="ECO:0000256" key="9">
    <source>
        <dbReference type="ARBA" id="ARBA00023136"/>
    </source>
</evidence>
<comment type="similarity">
    <text evidence="2 11">Belongs to the glycosyltransferase 31 family.</text>
</comment>
<evidence type="ECO:0000256" key="8">
    <source>
        <dbReference type="ARBA" id="ARBA00023034"/>
    </source>
</evidence>
<keyword evidence="5" id="KW-0812">Transmembrane</keyword>
<organism evidence="12 13">
    <name type="scientific">Rhipicephalus sanguineus</name>
    <name type="common">Brown dog tick</name>
    <name type="synonym">Ixodes sanguineus</name>
    <dbReference type="NCBI Taxonomy" id="34632"/>
    <lineage>
        <taxon>Eukaryota</taxon>
        <taxon>Metazoa</taxon>
        <taxon>Ecdysozoa</taxon>
        <taxon>Arthropoda</taxon>
        <taxon>Chelicerata</taxon>
        <taxon>Arachnida</taxon>
        <taxon>Acari</taxon>
        <taxon>Parasitiformes</taxon>
        <taxon>Ixodida</taxon>
        <taxon>Ixodoidea</taxon>
        <taxon>Ixodidae</taxon>
        <taxon>Rhipicephalinae</taxon>
        <taxon>Rhipicephalus</taxon>
        <taxon>Rhipicephalus</taxon>
    </lineage>
</organism>
<dbReference type="FunFam" id="3.90.550.50:FF:000001">
    <property type="entry name" value="Hexosyltransferase"/>
    <property type="match status" value="1"/>
</dbReference>
<evidence type="ECO:0000256" key="6">
    <source>
        <dbReference type="ARBA" id="ARBA00022968"/>
    </source>
</evidence>
<sequence length="452" mass="50284">MCTSKKRTKGFITKVRLRYATKSCFGLALCLAAFAAFVQFPNVLRSAYRQYMTRPVSESLVGEPVFRDKQEPSVRTLLAPGAAYDAPGRHPPGVREPAGAADNKIETQKRGAKPAAAFRLIARKAEQNRRGAVLLEESLKRLDRVAAAANKSKKAARPKPTWLPPYNPSKYRFTLNPNLCSGDVPVVFLVLVQSAVKNFDRRALVRDTWGSVCRRNNSSASGDAVLCRLGFVLGTSPDPVLEHRLRDESSRHGDLVQSDFVDSYYNLSLSTVTGLRWAHENCKRYGYLVKADDDAFVNLAALRAYLATRSRRRRRAIVGYLMKGFRPNRNRASKWFTSPQLFAKARLPDFVSGFAYAVTRDAVGPLYAAARVAPIFPFEDVYVTGMCRERAQVVSGSKAIALEGAPRFHNHRKKSRGDKTLCSLYGSVLAQHELTAAETRSLWEDLKTGKCS</sequence>
<dbReference type="PANTHER" id="PTHR11214:SF314">
    <property type="entry name" value="HEXOSYLTRANSFERASE"/>
    <property type="match status" value="1"/>
</dbReference>
<reference evidence="12" key="2">
    <citation type="submission" date="2021-09" db="EMBL/GenBank/DDBJ databases">
        <authorList>
            <person name="Jia N."/>
            <person name="Wang J."/>
            <person name="Shi W."/>
            <person name="Du L."/>
            <person name="Sun Y."/>
            <person name="Zhan W."/>
            <person name="Jiang J."/>
            <person name="Wang Q."/>
            <person name="Zhang B."/>
            <person name="Ji P."/>
            <person name="Sakyi L.B."/>
            <person name="Cui X."/>
            <person name="Yuan T."/>
            <person name="Jiang B."/>
            <person name="Yang W."/>
            <person name="Lam T.T.-Y."/>
            <person name="Chang Q."/>
            <person name="Ding S."/>
            <person name="Wang X."/>
            <person name="Zhu J."/>
            <person name="Ruan X."/>
            <person name="Zhao L."/>
            <person name="Wei J."/>
            <person name="Que T."/>
            <person name="Du C."/>
            <person name="Cheng J."/>
            <person name="Dai P."/>
            <person name="Han X."/>
            <person name="Huang E."/>
            <person name="Gao Y."/>
            <person name="Liu J."/>
            <person name="Shao H."/>
            <person name="Ye R."/>
            <person name="Li L."/>
            <person name="Wei W."/>
            <person name="Wang X."/>
            <person name="Wang C."/>
            <person name="Huo Q."/>
            <person name="Li W."/>
            <person name="Guo W."/>
            <person name="Chen H."/>
            <person name="Chen S."/>
            <person name="Zhou L."/>
            <person name="Zhou L."/>
            <person name="Ni X."/>
            <person name="Tian J."/>
            <person name="Zhou Y."/>
            <person name="Sheng Y."/>
            <person name="Liu T."/>
            <person name="Pan Y."/>
            <person name="Xia L."/>
            <person name="Li J."/>
            <person name="Zhao F."/>
            <person name="Cao W."/>
        </authorList>
    </citation>
    <scope>NUCLEOTIDE SEQUENCE</scope>
    <source>
        <strain evidence="12">Rsan-2018</strain>
        <tissue evidence="12">Larvae</tissue>
    </source>
</reference>
<keyword evidence="9" id="KW-0472">Membrane</keyword>
<evidence type="ECO:0000256" key="5">
    <source>
        <dbReference type="ARBA" id="ARBA00022692"/>
    </source>
</evidence>
<dbReference type="GO" id="GO:0016758">
    <property type="term" value="F:hexosyltransferase activity"/>
    <property type="evidence" value="ECO:0007669"/>
    <property type="project" value="InterPro"/>
</dbReference>
<dbReference type="EC" id="2.4.1.-" evidence="11"/>
<accession>A0A9D4PZQ2</accession>